<evidence type="ECO:0000256" key="1">
    <source>
        <dbReference type="SAM" id="MobiDB-lite"/>
    </source>
</evidence>
<evidence type="ECO:0000313" key="2">
    <source>
        <dbReference type="EMBL" id="EEU36538.1"/>
    </source>
</evidence>
<feature type="region of interest" description="Disordered" evidence="1">
    <location>
        <begin position="124"/>
        <end position="169"/>
    </location>
</feature>
<dbReference type="Proteomes" id="UP000005206">
    <property type="component" value="Chromosome 6"/>
</dbReference>
<dbReference type="EMBL" id="GG698928">
    <property type="protein sequence ID" value="EEU36538.1"/>
    <property type="molecule type" value="Genomic_DNA"/>
</dbReference>
<protein>
    <submittedName>
        <fullName evidence="2">Uncharacterized protein</fullName>
    </submittedName>
</protein>
<organism evidence="2 3">
    <name type="scientific">Fusarium vanettenii (strain ATCC MYA-4622 / CBS 123669 / FGSC 9596 / NRRL 45880 / 77-13-4)</name>
    <name type="common">Fusarium solani subsp. pisi</name>
    <dbReference type="NCBI Taxonomy" id="660122"/>
    <lineage>
        <taxon>Eukaryota</taxon>
        <taxon>Fungi</taxon>
        <taxon>Dikarya</taxon>
        <taxon>Ascomycota</taxon>
        <taxon>Pezizomycotina</taxon>
        <taxon>Sordariomycetes</taxon>
        <taxon>Hypocreomycetidae</taxon>
        <taxon>Hypocreales</taxon>
        <taxon>Nectriaceae</taxon>
        <taxon>Fusarium</taxon>
        <taxon>Fusarium solani species complex</taxon>
        <taxon>Fusarium vanettenii</taxon>
    </lineage>
</organism>
<dbReference type="VEuPathDB" id="FungiDB:NECHADRAFT_81233"/>
<reference evidence="2 3" key="1">
    <citation type="journal article" date="2009" name="PLoS Genet.">
        <title>The genome of Nectria haematococca: contribution of supernumerary chromosomes to gene expansion.</title>
        <authorList>
            <person name="Coleman J.J."/>
            <person name="Rounsley S.D."/>
            <person name="Rodriguez-Carres M."/>
            <person name="Kuo A."/>
            <person name="Wasmann C.C."/>
            <person name="Grimwood J."/>
            <person name="Schmutz J."/>
            <person name="Taga M."/>
            <person name="White G.J."/>
            <person name="Zhou S."/>
            <person name="Schwartz D.C."/>
            <person name="Freitag M."/>
            <person name="Ma L.J."/>
            <person name="Danchin E.G."/>
            <person name="Henrissat B."/>
            <person name="Coutinho P.M."/>
            <person name="Nelson D.R."/>
            <person name="Straney D."/>
            <person name="Napoli C.A."/>
            <person name="Barker B.M."/>
            <person name="Gribskov M."/>
            <person name="Rep M."/>
            <person name="Kroken S."/>
            <person name="Molnar I."/>
            <person name="Rensing C."/>
            <person name="Kennell J.C."/>
            <person name="Zamora J."/>
            <person name="Farman M.L."/>
            <person name="Selker E.U."/>
            <person name="Salamov A."/>
            <person name="Shapiro H."/>
            <person name="Pangilinan J."/>
            <person name="Lindquist E."/>
            <person name="Lamers C."/>
            <person name="Grigoriev I.V."/>
            <person name="Geiser D.M."/>
            <person name="Covert S.F."/>
            <person name="Temporini E."/>
            <person name="Vanetten H.D."/>
        </authorList>
    </citation>
    <scope>NUCLEOTIDE SEQUENCE [LARGE SCALE GENOMIC DNA]</scope>
    <source>
        <strain evidence="3">ATCC MYA-4622 / CBS 123669 / FGSC 9596 / NRRL 45880 / 77-13-4</strain>
    </source>
</reference>
<evidence type="ECO:0000313" key="3">
    <source>
        <dbReference type="Proteomes" id="UP000005206"/>
    </source>
</evidence>
<sequence length="169" mass="18153">MIAELALGHVPTRQTAPQLRIRTCIVRFASATAPFGIDRLCLEAAKKTKLNGELMQGTDNLAKACWGITNGPPAEPPPSISSPRIYDANLGPTRAILAHSHLSLRLFVGCTAQEGVVQPHQLLRPEQPGETGAESSVHHIPPISEEGPSSQSSRLMELYGFPSMDHDSS</sequence>
<keyword evidence="3" id="KW-1185">Reference proteome</keyword>
<dbReference type="GeneID" id="9669355"/>
<gene>
    <name evidence="2" type="ORF">NECHADRAFT_81233</name>
</gene>
<dbReference type="KEGG" id="nhe:NECHADRAFT_81233"/>
<dbReference type="HOGENOM" id="CLU_1578942_0_0_1"/>
<proteinExistence type="predicted"/>
<dbReference type="AlphaFoldDB" id="C7ZHG3"/>
<dbReference type="InParanoid" id="C7ZHG3"/>
<accession>C7ZHG3</accession>
<dbReference type="RefSeq" id="XP_003042251.1">
    <property type="nucleotide sequence ID" value="XM_003042205.1"/>
</dbReference>
<name>C7ZHG3_FUSV7</name>